<reference evidence="3 4" key="1">
    <citation type="submission" date="2020-08" db="EMBL/GenBank/DDBJ databases">
        <title>Novel species isolated from subtropical streams in China.</title>
        <authorList>
            <person name="Lu H."/>
        </authorList>
    </citation>
    <scope>NUCLEOTIDE SEQUENCE [LARGE SCALE GENOMIC DNA]</scope>
    <source>
        <strain evidence="3 4">CCTCC AB 2015119</strain>
    </source>
</reference>
<keyword evidence="3" id="KW-0489">Methyltransferase</keyword>
<dbReference type="RefSeq" id="WP_190477924.1">
    <property type="nucleotide sequence ID" value="NZ_JACOFT010000002.1"/>
</dbReference>
<proteinExistence type="predicted"/>
<gene>
    <name evidence="3" type="ORF">H8K26_05420</name>
</gene>
<keyword evidence="4" id="KW-1185">Reference proteome</keyword>
<keyword evidence="1" id="KW-0808">Transferase</keyword>
<comment type="caution">
    <text evidence="3">The sequence shown here is derived from an EMBL/GenBank/DDBJ whole genome shotgun (WGS) entry which is preliminary data.</text>
</comment>
<feature type="domain" description="Methyltransferase" evidence="2">
    <location>
        <begin position="50"/>
        <end position="142"/>
    </location>
</feature>
<dbReference type="InterPro" id="IPR041698">
    <property type="entry name" value="Methyltransf_25"/>
</dbReference>
<dbReference type="InterPro" id="IPR029063">
    <property type="entry name" value="SAM-dependent_MTases_sf"/>
</dbReference>
<dbReference type="CDD" id="cd02440">
    <property type="entry name" value="AdoMet_MTases"/>
    <property type="match status" value="1"/>
</dbReference>
<protein>
    <submittedName>
        <fullName evidence="3">Class I SAM-dependent methyltransferase</fullName>
    </submittedName>
</protein>
<sequence>MATQITAPRFSNPEETWSKRFSCDEYIFGTEANHFLIHCQDALHPGMRALVVADGEGRNSVWLAEQGLITTAFDISPVGVNKARKLAQQKNIDVNFVVADCDHFDWEPAHYDTVVAIFVQFADPEMRARLFSNIIRALKPGGVLILHGYSPAQLEYKTGGPQDIARLYTEELLRDSFSSLDIRELRFYEEVLNEGTQHAGKSALVGMLAYKPE</sequence>
<evidence type="ECO:0000313" key="3">
    <source>
        <dbReference type="EMBL" id="MBC3810875.1"/>
    </source>
</evidence>
<dbReference type="SUPFAM" id="SSF53335">
    <property type="entry name" value="S-adenosyl-L-methionine-dependent methyltransferases"/>
    <property type="match status" value="1"/>
</dbReference>
<accession>A0ABR6XD83</accession>
<dbReference type="Gene3D" id="3.40.50.150">
    <property type="entry name" value="Vaccinia Virus protein VP39"/>
    <property type="match status" value="1"/>
</dbReference>
<dbReference type="GO" id="GO:0008168">
    <property type="term" value="F:methyltransferase activity"/>
    <property type="evidence" value="ECO:0007669"/>
    <property type="project" value="UniProtKB-KW"/>
</dbReference>
<evidence type="ECO:0000256" key="1">
    <source>
        <dbReference type="ARBA" id="ARBA00022679"/>
    </source>
</evidence>
<dbReference type="EMBL" id="JACOFT010000002">
    <property type="protein sequence ID" value="MBC3810875.1"/>
    <property type="molecule type" value="Genomic_DNA"/>
</dbReference>
<dbReference type="GO" id="GO:0032259">
    <property type="term" value="P:methylation"/>
    <property type="evidence" value="ECO:0007669"/>
    <property type="project" value="UniProtKB-KW"/>
</dbReference>
<organism evidence="3 4">
    <name type="scientific">Undibacterium aquatile</name>
    <dbReference type="NCBI Taxonomy" id="1537398"/>
    <lineage>
        <taxon>Bacteria</taxon>
        <taxon>Pseudomonadati</taxon>
        <taxon>Pseudomonadota</taxon>
        <taxon>Betaproteobacteria</taxon>
        <taxon>Burkholderiales</taxon>
        <taxon>Oxalobacteraceae</taxon>
        <taxon>Undibacterium</taxon>
    </lineage>
</organism>
<evidence type="ECO:0000259" key="2">
    <source>
        <dbReference type="Pfam" id="PF13649"/>
    </source>
</evidence>
<name>A0ABR6XD83_9BURK</name>
<dbReference type="PANTHER" id="PTHR43861:SF3">
    <property type="entry name" value="PUTATIVE (AFU_ORTHOLOGUE AFUA_2G14390)-RELATED"/>
    <property type="match status" value="1"/>
</dbReference>
<dbReference type="Proteomes" id="UP000637632">
    <property type="component" value="Unassembled WGS sequence"/>
</dbReference>
<dbReference type="Pfam" id="PF13649">
    <property type="entry name" value="Methyltransf_25"/>
    <property type="match status" value="1"/>
</dbReference>
<dbReference type="PANTHER" id="PTHR43861">
    <property type="entry name" value="TRANS-ACONITATE 2-METHYLTRANSFERASE-RELATED"/>
    <property type="match status" value="1"/>
</dbReference>
<evidence type="ECO:0000313" key="4">
    <source>
        <dbReference type="Proteomes" id="UP000637632"/>
    </source>
</evidence>